<dbReference type="InterPro" id="IPR015422">
    <property type="entry name" value="PyrdxlP-dep_Trfase_small"/>
</dbReference>
<evidence type="ECO:0000256" key="6">
    <source>
        <dbReference type="PIRSR" id="PIRSR602129-50"/>
    </source>
</evidence>
<dbReference type="InterPro" id="IPR015421">
    <property type="entry name" value="PyrdxlP-dep_Trfase_major"/>
</dbReference>
<dbReference type="GO" id="GO:0019752">
    <property type="term" value="P:carboxylic acid metabolic process"/>
    <property type="evidence" value="ECO:0007669"/>
    <property type="project" value="InterPro"/>
</dbReference>
<dbReference type="AlphaFoldDB" id="A0A1C2EDY8"/>
<dbReference type="Gene3D" id="3.90.1150.10">
    <property type="entry name" value="Aspartate Aminotransferase, domain 1"/>
    <property type="match status" value="1"/>
</dbReference>
<keyword evidence="5 7" id="KW-0456">Lyase</keyword>
<accession>A0A1C2EDY8</accession>
<keyword evidence="3" id="KW-0210">Decarboxylase</keyword>
<dbReference type="PROSITE" id="PS00392">
    <property type="entry name" value="DDC_GAD_HDC_YDC"/>
    <property type="match status" value="1"/>
</dbReference>
<comment type="cofactor">
    <cofactor evidence="1 6 7">
        <name>pyridoxal 5'-phosphate</name>
        <dbReference type="ChEBI" id="CHEBI:597326"/>
    </cofactor>
</comment>
<comment type="similarity">
    <text evidence="2 7">Belongs to the group II decarboxylase family.</text>
</comment>
<dbReference type="InterPro" id="IPR010977">
    <property type="entry name" value="Aromatic_deC"/>
</dbReference>
<dbReference type="OrthoDB" id="9803665at2"/>
<keyword evidence="9" id="KW-1185">Reference proteome</keyword>
<dbReference type="STRING" id="1566387.QV13_01020"/>
<evidence type="ECO:0000256" key="1">
    <source>
        <dbReference type="ARBA" id="ARBA00001933"/>
    </source>
</evidence>
<organism evidence="8 9">
    <name type="scientific">Mesorhizobium hungaricum</name>
    <dbReference type="NCBI Taxonomy" id="1566387"/>
    <lineage>
        <taxon>Bacteria</taxon>
        <taxon>Pseudomonadati</taxon>
        <taxon>Pseudomonadota</taxon>
        <taxon>Alphaproteobacteria</taxon>
        <taxon>Hyphomicrobiales</taxon>
        <taxon>Phyllobacteriaceae</taxon>
        <taxon>Mesorhizobium</taxon>
    </lineage>
</organism>
<evidence type="ECO:0000313" key="9">
    <source>
        <dbReference type="Proteomes" id="UP000094412"/>
    </source>
</evidence>
<dbReference type="PRINTS" id="PR00800">
    <property type="entry name" value="YHDCRBOXLASE"/>
</dbReference>
<evidence type="ECO:0000256" key="7">
    <source>
        <dbReference type="RuleBase" id="RU000382"/>
    </source>
</evidence>
<dbReference type="GO" id="GO:0016831">
    <property type="term" value="F:carboxy-lyase activity"/>
    <property type="evidence" value="ECO:0007669"/>
    <property type="project" value="UniProtKB-KW"/>
</dbReference>
<evidence type="ECO:0000313" key="8">
    <source>
        <dbReference type="EMBL" id="OCX25196.1"/>
    </source>
</evidence>
<gene>
    <name evidence="8" type="ORF">QV13_01020</name>
</gene>
<evidence type="ECO:0000256" key="2">
    <source>
        <dbReference type="ARBA" id="ARBA00009533"/>
    </source>
</evidence>
<dbReference type="InterPro" id="IPR015424">
    <property type="entry name" value="PyrdxlP-dep_Trfase"/>
</dbReference>
<dbReference type="PANTHER" id="PTHR11999">
    <property type="entry name" value="GROUP II PYRIDOXAL-5-PHOSPHATE DECARBOXYLASE"/>
    <property type="match status" value="1"/>
</dbReference>
<dbReference type="EMBL" id="MDEO01000018">
    <property type="protein sequence ID" value="OCX25196.1"/>
    <property type="molecule type" value="Genomic_DNA"/>
</dbReference>
<sequence length="463" mass="50209">MKSQRNSLLLSDGETTALVDAVADIAKAYWLSLPERRTYPATSGAETEALLTRSWSEEGIGPAVFESFGPIADRSRPAGDRFFGYVFGSGEPVSAVSELLVAALNQNVTSWRSSPAATTIERTVISWLADAIGCPGLSGSLCGGGSTANLMALAIAREAKCSANENGSGGGIVYCSKEVHFSIPKAMALLGLGRKNLRLIETDDALRMQPDLLHRAITDDRAAGLMPIAVIATTGTVVSGAIDPVEEIAAIAREQDLWLHVDGAYGGLAALAKPEYFAGLSLADSVSIDAHKWLYQPVDCGCLLYRDRNAARRAFSQQADYVRVLNEDPIESFVFFDESIELTRRFRALKLWMSLQYHGRAAFRAAIEQDLANAQLLARKIEEHPELELFAPVSLSAVCFGHRDKDNEALLRRLIARGRVYLSNASFGGRFTLRACFVNHRATPQSVDLIVSEVIDAANEIND</sequence>
<dbReference type="Proteomes" id="UP000094412">
    <property type="component" value="Unassembled WGS sequence"/>
</dbReference>
<dbReference type="Gene3D" id="3.40.640.10">
    <property type="entry name" value="Type I PLP-dependent aspartate aminotransferase-like (Major domain)"/>
    <property type="match status" value="1"/>
</dbReference>
<dbReference type="InterPro" id="IPR002129">
    <property type="entry name" value="PyrdxlP-dep_de-COase"/>
</dbReference>
<proteinExistence type="inferred from homology"/>
<dbReference type="PANTHER" id="PTHR11999:SF70">
    <property type="entry name" value="MIP05841P"/>
    <property type="match status" value="1"/>
</dbReference>
<feature type="modified residue" description="N6-(pyridoxal phosphate)lysine" evidence="6">
    <location>
        <position position="292"/>
    </location>
</feature>
<dbReference type="SUPFAM" id="SSF53383">
    <property type="entry name" value="PLP-dependent transferases"/>
    <property type="match status" value="1"/>
</dbReference>
<reference evidence="8 9" key="1">
    <citation type="submission" date="2016-08" db="EMBL/GenBank/DDBJ databases">
        <title>Whole genome sequence of Mesorhizobium sp. strain UASWS1009 isolated from industrial sewage.</title>
        <authorList>
            <person name="Crovadore J."/>
            <person name="Calmin G."/>
            <person name="Chablais R."/>
            <person name="Cochard B."/>
            <person name="Lefort F."/>
        </authorList>
    </citation>
    <scope>NUCLEOTIDE SEQUENCE [LARGE SCALE GENOMIC DNA]</scope>
    <source>
        <strain evidence="8 9">UASWS1009</strain>
    </source>
</reference>
<protein>
    <submittedName>
        <fullName evidence="8">Pyridoxal-dependent decarboxylase</fullName>
    </submittedName>
</protein>
<dbReference type="GO" id="GO:0030170">
    <property type="term" value="F:pyridoxal phosphate binding"/>
    <property type="evidence" value="ECO:0007669"/>
    <property type="project" value="InterPro"/>
</dbReference>
<dbReference type="InterPro" id="IPR021115">
    <property type="entry name" value="Pyridoxal-P_BS"/>
</dbReference>
<keyword evidence="4 6" id="KW-0663">Pyridoxal phosphate</keyword>
<evidence type="ECO:0000256" key="3">
    <source>
        <dbReference type="ARBA" id="ARBA00022793"/>
    </source>
</evidence>
<name>A0A1C2EDY8_9HYPH</name>
<evidence type="ECO:0000256" key="5">
    <source>
        <dbReference type="ARBA" id="ARBA00023239"/>
    </source>
</evidence>
<evidence type="ECO:0000256" key="4">
    <source>
        <dbReference type="ARBA" id="ARBA00022898"/>
    </source>
</evidence>
<dbReference type="Pfam" id="PF00282">
    <property type="entry name" value="Pyridoxal_deC"/>
    <property type="match status" value="1"/>
</dbReference>
<dbReference type="GO" id="GO:0006520">
    <property type="term" value="P:amino acid metabolic process"/>
    <property type="evidence" value="ECO:0007669"/>
    <property type="project" value="InterPro"/>
</dbReference>
<comment type="caution">
    <text evidence="8">The sequence shown here is derived from an EMBL/GenBank/DDBJ whole genome shotgun (WGS) entry which is preliminary data.</text>
</comment>